<evidence type="ECO:0000313" key="2">
    <source>
        <dbReference type="Proteomes" id="UP000008710"/>
    </source>
</evidence>
<proteinExistence type="predicted"/>
<gene>
    <name evidence="1" type="ordered locus">RHA1_ro01773</name>
</gene>
<name>Q0SFV0_RHOJR</name>
<dbReference type="AlphaFoldDB" id="Q0SFV0"/>
<organism evidence="1 2">
    <name type="scientific">Rhodococcus jostii (strain RHA1)</name>
    <dbReference type="NCBI Taxonomy" id="101510"/>
    <lineage>
        <taxon>Bacteria</taxon>
        <taxon>Bacillati</taxon>
        <taxon>Actinomycetota</taxon>
        <taxon>Actinomycetes</taxon>
        <taxon>Mycobacteriales</taxon>
        <taxon>Nocardiaceae</taxon>
        <taxon>Rhodococcus</taxon>
    </lineage>
</organism>
<dbReference type="Proteomes" id="UP000008710">
    <property type="component" value="Chromosome"/>
</dbReference>
<dbReference type="EMBL" id="CP000431">
    <property type="protein sequence ID" value="ABG93586.1"/>
    <property type="molecule type" value="Genomic_DNA"/>
</dbReference>
<accession>Q0SFV0</accession>
<dbReference type="HOGENOM" id="CLU_2424925_0_0_11"/>
<sequence length="91" mass="9722">MNRLTLSPTYRRATGSRRRRAEACSRSFAKCIPKFGTAAVRGTTTISSPSGAPVADPEALPHVIRRGGRPSDRACSLPSLTIVADGYYPTS</sequence>
<evidence type="ECO:0000313" key="1">
    <source>
        <dbReference type="EMBL" id="ABG93586.1"/>
    </source>
</evidence>
<protein>
    <submittedName>
        <fullName evidence="1">Uncharacterized protein</fullName>
    </submittedName>
</protein>
<dbReference type="KEGG" id="rha:RHA1_ro01773"/>
<reference evidence="2" key="1">
    <citation type="journal article" date="2006" name="Proc. Natl. Acad. Sci. U.S.A.">
        <title>The complete genome of Rhodococcus sp. RHA1 provides insights into a catabolic powerhouse.</title>
        <authorList>
            <person name="McLeod M.P."/>
            <person name="Warren R.L."/>
            <person name="Hsiao W.W.L."/>
            <person name="Araki N."/>
            <person name="Myhre M."/>
            <person name="Fernandes C."/>
            <person name="Miyazawa D."/>
            <person name="Wong W."/>
            <person name="Lillquist A.L."/>
            <person name="Wang D."/>
            <person name="Dosanjh M."/>
            <person name="Hara H."/>
            <person name="Petrescu A."/>
            <person name="Morin R.D."/>
            <person name="Yang G."/>
            <person name="Stott J.M."/>
            <person name="Schein J.E."/>
            <person name="Shin H."/>
            <person name="Smailus D."/>
            <person name="Siddiqui A.S."/>
            <person name="Marra M.A."/>
            <person name="Jones S.J.M."/>
            <person name="Holt R."/>
            <person name="Brinkman F.S.L."/>
            <person name="Miyauchi K."/>
            <person name="Fukuda M."/>
            <person name="Davies J.E."/>
            <person name="Mohn W.W."/>
            <person name="Eltis L.D."/>
        </authorList>
    </citation>
    <scope>NUCLEOTIDE SEQUENCE [LARGE SCALE GENOMIC DNA]</scope>
    <source>
        <strain evidence="2">RHA1</strain>
    </source>
</reference>